<name>A0A9N8DH43_9STRA</name>
<organism evidence="1 2">
    <name type="scientific">Seminavis robusta</name>
    <dbReference type="NCBI Taxonomy" id="568900"/>
    <lineage>
        <taxon>Eukaryota</taxon>
        <taxon>Sar</taxon>
        <taxon>Stramenopiles</taxon>
        <taxon>Ochrophyta</taxon>
        <taxon>Bacillariophyta</taxon>
        <taxon>Bacillariophyceae</taxon>
        <taxon>Bacillariophycidae</taxon>
        <taxon>Naviculales</taxon>
        <taxon>Naviculaceae</taxon>
        <taxon>Seminavis</taxon>
    </lineage>
</organism>
<evidence type="ECO:0000313" key="1">
    <source>
        <dbReference type="EMBL" id="CAB9500624.1"/>
    </source>
</evidence>
<dbReference type="EMBL" id="CAICTM010000087">
    <property type="protein sequence ID" value="CAB9500624.1"/>
    <property type="molecule type" value="Genomic_DNA"/>
</dbReference>
<reference evidence="1" key="1">
    <citation type="submission" date="2020-06" db="EMBL/GenBank/DDBJ databases">
        <authorList>
            <consortium name="Plant Systems Biology data submission"/>
        </authorList>
    </citation>
    <scope>NUCLEOTIDE SEQUENCE</scope>
    <source>
        <strain evidence="1">D6</strain>
    </source>
</reference>
<evidence type="ECO:0000313" key="2">
    <source>
        <dbReference type="Proteomes" id="UP001153069"/>
    </source>
</evidence>
<dbReference type="Proteomes" id="UP001153069">
    <property type="component" value="Unassembled WGS sequence"/>
</dbReference>
<sequence length="158" mass="16896">MSPPLYVKAVGSVSSIMLGTLGLRHIAAPGRPIPLLPNDAAFQRHLWAGLEASELSPGQMACGHLLGFAMLGLAVSKLTTLFSGKEGTYLRRNLLLAFGALDIVMSTSLLQFEKGFQVAGASVKYFSLMQFVEGAVFLYDGLFRPRPPKPSTKAAKGQ</sequence>
<keyword evidence="2" id="KW-1185">Reference proteome</keyword>
<gene>
    <name evidence="1" type="ORF">SEMRO_88_G046440.1</name>
</gene>
<accession>A0A9N8DH43</accession>
<dbReference type="OrthoDB" id="10501414at2759"/>
<proteinExistence type="predicted"/>
<comment type="caution">
    <text evidence="1">The sequence shown here is derived from an EMBL/GenBank/DDBJ whole genome shotgun (WGS) entry which is preliminary data.</text>
</comment>
<dbReference type="AlphaFoldDB" id="A0A9N8DH43"/>
<protein>
    <submittedName>
        <fullName evidence="1">Uncharacterized protein</fullName>
    </submittedName>
</protein>